<reference evidence="6 7" key="1">
    <citation type="journal article" date="2011" name="J. Bacteriol.">
        <title>Genome sequence of Brevibacillus laterosporus LMG 15441, a pathogen of invertebrates.</title>
        <authorList>
            <person name="Djukic M."/>
            <person name="Poehlein A."/>
            <person name="Thurmer A."/>
            <person name="Daniel R."/>
        </authorList>
    </citation>
    <scope>NUCLEOTIDE SEQUENCE [LARGE SCALE GENOMIC DNA]</scope>
    <source>
        <strain evidence="6 7">LMG 15441</strain>
    </source>
</reference>
<dbReference type="STRING" id="1042163.BRLA_c038210"/>
<accession>A0A075R9Q0</accession>
<feature type="domain" description="DUF1232" evidence="5">
    <location>
        <begin position="64"/>
        <end position="100"/>
    </location>
</feature>
<protein>
    <recommendedName>
        <fullName evidence="5">DUF1232 domain-containing protein</fullName>
    </recommendedName>
</protein>
<dbReference type="HOGENOM" id="CLU_130854_0_0_9"/>
<dbReference type="GO" id="GO:0012505">
    <property type="term" value="C:endomembrane system"/>
    <property type="evidence" value="ECO:0007669"/>
    <property type="project" value="UniProtKB-SubCell"/>
</dbReference>
<evidence type="ECO:0000256" key="3">
    <source>
        <dbReference type="ARBA" id="ARBA00022989"/>
    </source>
</evidence>
<evidence type="ECO:0000313" key="6">
    <source>
        <dbReference type="EMBL" id="AIG28121.1"/>
    </source>
</evidence>
<name>A0A075R9Q0_BRELA</name>
<keyword evidence="2" id="KW-0812">Transmembrane</keyword>
<dbReference type="Pfam" id="PF06803">
    <property type="entry name" value="DUF1232"/>
    <property type="match status" value="1"/>
</dbReference>
<evidence type="ECO:0000256" key="4">
    <source>
        <dbReference type="ARBA" id="ARBA00023136"/>
    </source>
</evidence>
<gene>
    <name evidence="6" type="ORF">BRLA_c038210</name>
</gene>
<dbReference type="InterPro" id="IPR010652">
    <property type="entry name" value="DUF1232"/>
</dbReference>
<organism evidence="6 7">
    <name type="scientific">Brevibacillus laterosporus LMG 15441</name>
    <dbReference type="NCBI Taxonomy" id="1042163"/>
    <lineage>
        <taxon>Bacteria</taxon>
        <taxon>Bacillati</taxon>
        <taxon>Bacillota</taxon>
        <taxon>Bacilli</taxon>
        <taxon>Bacillales</taxon>
        <taxon>Paenibacillaceae</taxon>
        <taxon>Brevibacillus</taxon>
    </lineage>
</organism>
<keyword evidence="4" id="KW-0472">Membrane</keyword>
<dbReference type="Proteomes" id="UP000005850">
    <property type="component" value="Chromosome"/>
</dbReference>
<dbReference type="AlphaFoldDB" id="A0A075R9Q0"/>
<sequence>MNEEQIILIPKNHQRFYDKLREKVEKFIRSKGMPEGSTPYLLLAPDLFVLLARLLVDKRVATGAKAIAALAVAYFISPVDLIPEALIGPIGYLDDIVLAVYALHKILSSTEQVIVQEHWNGKENLLQVITDVISKADELVGTHILKRIDALLFHKTKGN</sequence>
<dbReference type="KEGG" id="blr:BRLA_c038210"/>
<comment type="subcellular location">
    <subcellularLocation>
        <location evidence="1">Endomembrane system</location>
        <topology evidence="1">Multi-pass membrane protein</topology>
    </subcellularLocation>
</comment>
<evidence type="ECO:0000256" key="2">
    <source>
        <dbReference type="ARBA" id="ARBA00022692"/>
    </source>
</evidence>
<evidence type="ECO:0000259" key="5">
    <source>
        <dbReference type="Pfam" id="PF06803"/>
    </source>
</evidence>
<dbReference type="EMBL" id="CP007806">
    <property type="protein sequence ID" value="AIG28121.1"/>
    <property type="molecule type" value="Genomic_DNA"/>
</dbReference>
<evidence type="ECO:0000256" key="1">
    <source>
        <dbReference type="ARBA" id="ARBA00004127"/>
    </source>
</evidence>
<keyword evidence="3" id="KW-1133">Transmembrane helix</keyword>
<keyword evidence="7" id="KW-1185">Reference proteome</keyword>
<dbReference type="eggNOG" id="COG3339">
    <property type="taxonomic scope" value="Bacteria"/>
</dbReference>
<dbReference type="RefSeq" id="WP_003338706.1">
    <property type="nucleotide sequence ID" value="NZ_CP007806.1"/>
</dbReference>
<proteinExistence type="predicted"/>
<evidence type="ECO:0000313" key="7">
    <source>
        <dbReference type="Proteomes" id="UP000005850"/>
    </source>
</evidence>